<dbReference type="InterPro" id="IPR046960">
    <property type="entry name" value="PPR_At4g14850-like_plant"/>
</dbReference>
<evidence type="ECO:0000313" key="6">
    <source>
        <dbReference type="Proteomes" id="UP000807159"/>
    </source>
</evidence>
<feature type="domain" description="DYW" evidence="4">
    <location>
        <begin position="133"/>
        <end position="171"/>
    </location>
</feature>
<reference evidence="5" key="1">
    <citation type="journal article" date="2021" name="J. Hered.">
        <title>Genome Assembly of Salicaceae Populus deltoides (Eastern Cottonwood) I-69 Based on Nanopore Sequencing and Hi-C Technologies.</title>
        <authorList>
            <person name="Bai S."/>
            <person name="Wu H."/>
            <person name="Zhang J."/>
            <person name="Pan Z."/>
            <person name="Zhao W."/>
            <person name="Li Z."/>
            <person name="Tong C."/>
        </authorList>
    </citation>
    <scope>NUCLEOTIDE SEQUENCE</scope>
    <source>
        <tissue evidence="5">Leaf</tissue>
    </source>
</reference>
<dbReference type="Gene3D" id="1.25.40.10">
    <property type="entry name" value="Tetratricopeptide repeat domain"/>
    <property type="match status" value="1"/>
</dbReference>
<comment type="caution">
    <text evidence="5">The sequence shown here is derived from an EMBL/GenBank/DDBJ whole genome shotgun (WGS) entry which is preliminary data.</text>
</comment>
<evidence type="ECO:0000313" key="5">
    <source>
        <dbReference type="EMBL" id="KAH8490752.1"/>
    </source>
</evidence>
<keyword evidence="6" id="KW-1185">Reference proteome</keyword>
<feature type="repeat" description="PPR" evidence="3">
    <location>
        <begin position="23"/>
        <end position="57"/>
    </location>
</feature>
<evidence type="ECO:0000256" key="3">
    <source>
        <dbReference type="PROSITE-ProRule" id="PRU00708"/>
    </source>
</evidence>
<dbReference type="AlphaFoldDB" id="A0A8T2XD94"/>
<evidence type="ECO:0000256" key="2">
    <source>
        <dbReference type="ARBA" id="ARBA00022737"/>
    </source>
</evidence>
<dbReference type="Proteomes" id="UP000807159">
    <property type="component" value="Chromosome 13"/>
</dbReference>
<evidence type="ECO:0000256" key="1">
    <source>
        <dbReference type="ARBA" id="ARBA00006643"/>
    </source>
</evidence>
<dbReference type="EMBL" id="JACEGQ020000013">
    <property type="protein sequence ID" value="KAH8490752.1"/>
    <property type="molecule type" value="Genomic_DNA"/>
</dbReference>
<name>A0A8T2XD94_POPDE</name>
<dbReference type="InterPro" id="IPR011990">
    <property type="entry name" value="TPR-like_helical_dom_sf"/>
</dbReference>
<dbReference type="Pfam" id="PF13041">
    <property type="entry name" value="PPR_2"/>
    <property type="match status" value="1"/>
</dbReference>
<keyword evidence="2" id="KW-0677">Repeat</keyword>
<evidence type="ECO:0000259" key="4">
    <source>
        <dbReference type="Pfam" id="PF14432"/>
    </source>
</evidence>
<comment type="similarity">
    <text evidence="1">Belongs to the PPR family. PCMP-H subfamily.</text>
</comment>
<dbReference type="InterPro" id="IPR032867">
    <property type="entry name" value="DYW_dom"/>
</dbReference>
<gene>
    <name evidence="5" type="ORF">H0E87_023051</name>
</gene>
<dbReference type="Pfam" id="PF14432">
    <property type="entry name" value="DYW_deaminase"/>
    <property type="match status" value="1"/>
</dbReference>
<dbReference type="GO" id="GO:0009451">
    <property type="term" value="P:RNA modification"/>
    <property type="evidence" value="ECO:0007669"/>
    <property type="project" value="InterPro"/>
</dbReference>
<dbReference type="GO" id="GO:0008270">
    <property type="term" value="F:zinc ion binding"/>
    <property type="evidence" value="ECO:0007669"/>
    <property type="project" value="InterPro"/>
</dbReference>
<accession>A0A8T2XD94</accession>
<dbReference type="Pfam" id="PF01535">
    <property type="entry name" value="PPR"/>
    <property type="match status" value="1"/>
</dbReference>
<dbReference type="NCBIfam" id="TIGR00756">
    <property type="entry name" value="PPR"/>
    <property type="match status" value="1"/>
</dbReference>
<organism evidence="5 6">
    <name type="scientific">Populus deltoides</name>
    <name type="common">Eastern poplar</name>
    <name type="synonym">Eastern cottonwood</name>
    <dbReference type="NCBI Taxonomy" id="3696"/>
    <lineage>
        <taxon>Eukaryota</taxon>
        <taxon>Viridiplantae</taxon>
        <taxon>Streptophyta</taxon>
        <taxon>Embryophyta</taxon>
        <taxon>Tracheophyta</taxon>
        <taxon>Spermatophyta</taxon>
        <taxon>Magnoliopsida</taxon>
        <taxon>eudicotyledons</taxon>
        <taxon>Gunneridae</taxon>
        <taxon>Pentapetalae</taxon>
        <taxon>rosids</taxon>
        <taxon>fabids</taxon>
        <taxon>Malpighiales</taxon>
        <taxon>Salicaceae</taxon>
        <taxon>Saliceae</taxon>
        <taxon>Populus</taxon>
    </lineage>
</organism>
<dbReference type="PANTHER" id="PTHR47926">
    <property type="entry name" value="PENTATRICOPEPTIDE REPEAT-CONTAINING PROTEIN"/>
    <property type="match status" value="1"/>
</dbReference>
<dbReference type="InterPro" id="IPR002885">
    <property type="entry name" value="PPR_rpt"/>
</dbReference>
<dbReference type="GO" id="GO:0003723">
    <property type="term" value="F:RNA binding"/>
    <property type="evidence" value="ECO:0007669"/>
    <property type="project" value="InterPro"/>
</dbReference>
<sequence>MDIYAKCGRLDMAWDVFEKIKKDFFTWNAIICGLAMHGRAEDAIELFFKMQRQKFRPNGITPVVDLLGRAGPLGEAEELIYSMPIGPSAAAWGALLGACRKQGDVELDGSHPQMKKIHLTKKNMLKMLEIEYYSPNTCQVMFDIAEEEKEAELQNHSEKFAIAFGFINTASNRNPSCEEFKDELGLPFCLQATLLSL</sequence>
<proteinExistence type="inferred from homology"/>
<dbReference type="PROSITE" id="PS51375">
    <property type="entry name" value="PPR"/>
    <property type="match status" value="1"/>
</dbReference>
<protein>
    <recommendedName>
        <fullName evidence="4">DYW domain-containing protein</fullName>
    </recommendedName>
</protein>